<dbReference type="AlphaFoldDB" id="A0A370PFS2"/>
<proteinExistence type="predicted"/>
<reference evidence="2 3" key="1">
    <citation type="submission" date="2018-07" db="EMBL/GenBank/DDBJ databases">
        <title>Section-level genome sequencing of Aspergillus section Nigri to investigate inter- and intra-species variation.</title>
        <authorList>
            <consortium name="DOE Joint Genome Institute"/>
            <person name="Vesth T.C."/>
            <person name="Nybo J.L."/>
            <person name="Theobald S."/>
            <person name="Frisvad J.C."/>
            <person name="Larsen T.O."/>
            <person name="Nielsen K.F."/>
            <person name="Hoof J.B."/>
            <person name="Brandl J."/>
            <person name="Salamov A."/>
            <person name="Riley R."/>
            <person name="Gladden J.M."/>
            <person name="Phatale P."/>
            <person name="Nielsen M.T."/>
            <person name="Lyhne E.K."/>
            <person name="Kogle M.E."/>
            <person name="Strasser K."/>
            <person name="McDonnell E."/>
            <person name="Barry K."/>
            <person name="Clum A."/>
            <person name="Chen C."/>
            <person name="Nolan M."/>
            <person name="Sandor L."/>
            <person name="Kuo A."/>
            <person name="Lipzen A."/>
            <person name="Hainaut M."/>
            <person name="Drula E."/>
            <person name="Tsang A."/>
            <person name="Magnuson J.K."/>
            <person name="Henrissat B."/>
            <person name="Wiebenga A."/>
            <person name="Simmons B.A."/>
            <person name="Makela M.R."/>
            <person name="De vries R.P."/>
            <person name="Grigoriev I.V."/>
            <person name="Mortensen U.H."/>
            <person name="Baker S.E."/>
            <person name="Andersen M.R."/>
        </authorList>
    </citation>
    <scope>NUCLEOTIDE SEQUENCE [LARGE SCALE GENOMIC DNA]</scope>
    <source>
        <strain evidence="2 3">ATCC 13157</strain>
    </source>
</reference>
<feature type="region of interest" description="Disordered" evidence="1">
    <location>
        <begin position="1"/>
        <end position="41"/>
    </location>
</feature>
<gene>
    <name evidence="2" type="ORF">M752DRAFT_284538</name>
</gene>
<evidence type="ECO:0000313" key="3">
    <source>
        <dbReference type="Proteomes" id="UP000254937"/>
    </source>
</evidence>
<name>A0A370PFS2_ASPPH</name>
<dbReference type="EMBL" id="KZ851856">
    <property type="protein sequence ID" value="RDK41039.1"/>
    <property type="molecule type" value="Genomic_DNA"/>
</dbReference>
<sequence>MSRPAERPATPSVPSSPLQGSHPGILTDSSRSESDPLLSTSECPGCRLPSVPELSTLAAAIPQLDLNTSAMLEERFLKTSAIHSTVGPTVRAAAVGPQDRRAAGHYVLIDLLCHGIFSTVRHQGGIQNFSLSWLEATVARDSVVVATATALYDAASLGLEEGEQMPPDKLFTDFGDFCLVPWPLRSTVPSHVTI</sequence>
<evidence type="ECO:0000256" key="1">
    <source>
        <dbReference type="SAM" id="MobiDB-lite"/>
    </source>
</evidence>
<organism evidence="2 3">
    <name type="scientific">Aspergillus phoenicis ATCC 13157</name>
    <dbReference type="NCBI Taxonomy" id="1353007"/>
    <lineage>
        <taxon>Eukaryota</taxon>
        <taxon>Fungi</taxon>
        <taxon>Dikarya</taxon>
        <taxon>Ascomycota</taxon>
        <taxon>Pezizomycotina</taxon>
        <taxon>Eurotiomycetes</taxon>
        <taxon>Eurotiomycetidae</taxon>
        <taxon>Eurotiales</taxon>
        <taxon>Aspergillaceae</taxon>
        <taxon>Aspergillus</taxon>
    </lineage>
</organism>
<keyword evidence="3" id="KW-1185">Reference proteome</keyword>
<accession>A0A370PFS2</accession>
<protein>
    <submittedName>
        <fullName evidence="2">Uncharacterized protein</fullName>
    </submittedName>
</protein>
<dbReference type="Proteomes" id="UP000254937">
    <property type="component" value="Unassembled WGS sequence"/>
</dbReference>
<evidence type="ECO:0000313" key="2">
    <source>
        <dbReference type="EMBL" id="RDK41039.1"/>
    </source>
</evidence>